<dbReference type="GO" id="GO:0019748">
    <property type="term" value="P:secondary metabolic process"/>
    <property type="evidence" value="ECO:0007669"/>
    <property type="project" value="TreeGrafter"/>
</dbReference>
<dbReference type="InterPro" id="IPR032466">
    <property type="entry name" value="Metal_Hydrolase"/>
</dbReference>
<proteinExistence type="predicted"/>
<dbReference type="InterPro" id="IPR032465">
    <property type="entry name" value="ACMSD"/>
</dbReference>
<gene>
    <name evidence="3" type="ORF">SAMN05444158_4953</name>
</gene>
<organism evidence="3 4">
    <name type="scientific">Bradyrhizobium canariense</name>
    <dbReference type="NCBI Taxonomy" id="255045"/>
    <lineage>
        <taxon>Bacteria</taxon>
        <taxon>Pseudomonadati</taxon>
        <taxon>Pseudomonadota</taxon>
        <taxon>Alphaproteobacteria</taxon>
        <taxon>Hyphomicrobiales</taxon>
        <taxon>Nitrobacteraceae</taxon>
        <taxon>Bradyrhizobium</taxon>
    </lineage>
</organism>
<keyword evidence="1" id="KW-0456">Lyase</keyword>
<dbReference type="Pfam" id="PF04909">
    <property type="entry name" value="Amidohydro_2"/>
    <property type="match status" value="1"/>
</dbReference>
<name>A0A1H1YQG1_9BRAD</name>
<dbReference type="SUPFAM" id="SSF51556">
    <property type="entry name" value="Metallo-dependent hydrolases"/>
    <property type="match status" value="1"/>
</dbReference>
<dbReference type="InterPro" id="IPR006680">
    <property type="entry name" value="Amidohydro-rel"/>
</dbReference>
<keyword evidence="4" id="KW-1185">Reference proteome</keyword>
<dbReference type="PANTHER" id="PTHR21240:SF28">
    <property type="entry name" value="ISO-OROTATE DECARBOXYLASE (EUROFUNG)"/>
    <property type="match status" value="1"/>
</dbReference>
<accession>A0A1H1YQG1</accession>
<reference evidence="4" key="1">
    <citation type="submission" date="2016-10" db="EMBL/GenBank/DDBJ databases">
        <authorList>
            <person name="Varghese N."/>
            <person name="Submissions S."/>
        </authorList>
    </citation>
    <scope>NUCLEOTIDE SEQUENCE [LARGE SCALE GENOMIC DNA]</scope>
    <source>
        <strain evidence="4">GAS369</strain>
    </source>
</reference>
<evidence type="ECO:0000313" key="4">
    <source>
        <dbReference type="Proteomes" id="UP000243904"/>
    </source>
</evidence>
<dbReference type="AlphaFoldDB" id="A0A1H1YQG1"/>
<protein>
    <submittedName>
        <fullName evidence="3">Aminocarboxymuconate-semialdehyde decarboxylase</fullName>
    </submittedName>
</protein>
<dbReference type="GO" id="GO:0016787">
    <property type="term" value="F:hydrolase activity"/>
    <property type="evidence" value="ECO:0007669"/>
    <property type="project" value="InterPro"/>
</dbReference>
<feature type="domain" description="Amidohydrolase-related" evidence="2">
    <location>
        <begin position="27"/>
        <end position="332"/>
    </location>
</feature>
<sequence length="354" mass="38701">MCSGISCSSLDIIPSYLKYRHRIMLRIDVHHHISPPYYEAALSSEHTAALGLFGKAPLWSVERSLESMNHFSIDCSILSISAPGFWFGDIAKTKALVRKTNEHMASIVSNRPSNFGFFASLPLPDVAASLDELVFAFDTLHADGIGLMSNYSGSYLSQLDCGSILEELNRRGSVVFVHPTSAPYGALPSYLPPPSLEFPFETTRAIVDLLASGILTKYPKIQFIFTHAGGTVPFLTDRISRLSRRPDFRNNVPDGVPATLSRLFYDTALSANPRVFSSLRQLAPSDQILFGTDFPFADDATVNDAIHGLEALGMTPPESTGIFGENALRLFPRLRSAKRPHSASAIILGTRPGL</sequence>
<dbReference type="PANTHER" id="PTHR21240">
    <property type="entry name" value="2-AMINO-3-CARBOXYLMUCONATE-6-SEMIALDEHYDE DECARBOXYLASE"/>
    <property type="match status" value="1"/>
</dbReference>
<evidence type="ECO:0000259" key="2">
    <source>
        <dbReference type="Pfam" id="PF04909"/>
    </source>
</evidence>
<evidence type="ECO:0000256" key="1">
    <source>
        <dbReference type="ARBA" id="ARBA00023239"/>
    </source>
</evidence>
<dbReference type="GO" id="GO:0005737">
    <property type="term" value="C:cytoplasm"/>
    <property type="evidence" value="ECO:0007669"/>
    <property type="project" value="TreeGrafter"/>
</dbReference>
<dbReference type="EMBL" id="LT629750">
    <property type="protein sequence ID" value="SDT23572.1"/>
    <property type="molecule type" value="Genomic_DNA"/>
</dbReference>
<dbReference type="GO" id="GO:0016831">
    <property type="term" value="F:carboxy-lyase activity"/>
    <property type="evidence" value="ECO:0007669"/>
    <property type="project" value="InterPro"/>
</dbReference>
<dbReference type="Proteomes" id="UP000243904">
    <property type="component" value="Chromosome I"/>
</dbReference>
<dbReference type="Gene3D" id="3.20.20.140">
    <property type="entry name" value="Metal-dependent hydrolases"/>
    <property type="match status" value="1"/>
</dbReference>
<evidence type="ECO:0000313" key="3">
    <source>
        <dbReference type="EMBL" id="SDT23572.1"/>
    </source>
</evidence>